<gene>
    <name evidence="1" type="ORF">BU25DRAFT_274356</name>
</gene>
<evidence type="ECO:0000313" key="1">
    <source>
        <dbReference type="EMBL" id="KAF2629798.1"/>
    </source>
</evidence>
<organism evidence="1 2">
    <name type="scientific">Macroventuria anomochaeta</name>
    <dbReference type="NCBI Taxonomy" id="301207"/>
    <lineage>
        <taxon>Eukaryota</taxon>
        <taxon>Fungi</taxon>
        <taxon>Dikarya</taxon>
        <taxon>Ascomycota</taxon>
        <taxon>Pezizomycotina</taxon>
        <taxon>Dothideomycetes</taxon>
        <taxon>Pleosporomycetidae</taxon>
        <taxon>Pleosporales</taxon>
        <taxon>Pleosporineae</taxon>
        <taxon>Didymellaceae</taxon>
        <taxon>Macroventuria</taxon>
    </lineage>
</organism>
<protein>
    <submittedName>
        <fullName evidence="1">Uncharacterized protein</fullName>
    </submittedName>
</protein>
<reference evidence="1" key="1">
    <citation type="journal article" date="2020" name="Stud. Mycol.">
        <title>101 Dothideomycetes genomes: a test case for predicting lifestyles and emergence of pathogens.</title>
        <authorList>
            <person name="Haridas S."/>
            <person name="Albert R."/>
            <person name="Binder M."/>
            <person name="Bloem J."/>
            <person name="Labutti K."/>
            <person name="Salamov A."/>
            <person name="Andreopoulos B."/>
            <person name="Baker S."/>
            <person name="Barry K."/>
            <person name="Bills G."/>
            <person name="Bluhm B."/>
            <person name="Cannon C."/>
            <person name="Castanera R."/>
            <person name="Culley D."/>
            <person name="Daum C."/>
            <person name="Ezra D."/>
            <person name="Gonzalez J."/>
            <person name="Henrissat B."/>
            <person name="Kuo A."/>
            <person name="Liang C."/>
            <person name="Lipzen A."/>
            <person name="Lutzoni F."/>
            <person name="Magnuson J."/>
            <person name="Mondo S."/>
            <person name="Nolan M."/>
            <person name="Ohm R."/>
            <person name="Pangilinan J."/>
            <person name="Park H.-J."/>
            <person name="Ramirez L."/>
            <person name="Alfaro M."/>
            <person name="Sun H."/>
            <person name="Tritt A."/>
            <person name="Yoshinaga Y."/>
            <person name="Zwiers L.-H."/>
            <person name="Turgeon B."/>
            <person name="Goodwin S."/>
            <person name="Spatafora J."/>
            <person name="Crous P."/>
            <person name="Grigoriev I."/>
        </authorList>
    </citation>
    <scope>NUCLEOTIDE SEQUENCE</scope>
    <source>
        <strain evidence="1">CBS 525.71</strain>
    </source>
</reference>
<dbReference type="EMBL" id="MU006709">
    <property type="protein sequence ID" value="KAF2629798.1"/>
    <property type="molecule type" value="Genomic_DNA"/>
</dbReference>
<evidence type="ECO:0000313" key="2">
    <source>
        <dbReference type="Proteomes" id="UP000799754"/>
    </source>
</evidence>
<proteinExistence type="predicted"/>
<comment type="caution">
    <text evidence="1">The sequence shown here is derived from an EMBL/GenBank/DDBJ whole genome shotgun (WGS) entry which is preliminary data.</text>
</comment>
<keyword evidence="2" id="KW-1185">Reference proteome</keyword>
<name>A0ACB6S8X4_9PLEO</name>
<dbReference type="Proteomes" id="UP000799754">
    <property type="component" value="Unassembled WGS sequence"/>
</dbReference>
<accession>A0ACB6S8X4</accession>
<sequence length="142" mass="15975">MRPCFLDVSNPQFLFLVASCYTSSQGMEAELNSIRLITSSLDADVYRGFWINRSVGTVEGATSTLGHRSGGLRIAFLALYVNASGRRFWKLIRCLLHFKGSLQASRDGLHLWSERQMQRQVDGRLLSQVYKPGCTGVHRTFS</sequence>